<dbReference type="EMBL" id="BLZA01000021">
    <property type="protein sequence ID" value="GHJ87470.1"/>
    <property type="molecule type" value="Genomic_DNA"/>
</dbReference>
<sequence>MVSAKSDQRPPEAHLALEAADRKERLLALRRRKAGESDDTLPGHPFTFRHRNFNPSTRQPIRADQSRPAVVADVETVERRVQGLAERIIADDAVKRMEELDLLNIAPKRANWDLRRDMDKRTKKLERQTAQAYATLFRQRLVANKSADPARAMGTIPSGQDLVASMDAAERERTRREGRGGGGGGGSGEDESGDESD</sequence>
<dbReference type="PANTHER" id="PTHR31551">
    <property type="entry name" value="PRE-MRNA-SPLICING FACTOR CWF18"/>
    <property type="match status" value="1"/>
</dbReference>
<dbReference type="InterPro" id="IPR013169">
    <property type="entry name" value="mRNA_splic_Cwf18-like"/>
</dbReference>
<evidence type="ECO:0000313" key="2">
    <source>
        <dbReference type="EMBL" id="GHJ87470.1"/>
    </source>
</evidence>
<protein>
    <recommendedName>
        <fullName evidence="4">Coiled-coil domain-containing protein 12</fullName>
    </recommendedName>
</protein>
<evidence type="ECO:0000313" key="3">
    <source>
        <dbReference type="Proteomes" id="UP000620104"/>
    </source>
</evidence>
<dbReference type="Proteomes" id="UP000620104">
    <property type="component" value="Unassembled WGS sequence"/>
</dbReference>
<dbReference type="PANTHER" id="PTHR31551:SF1">
    <property type="entry name" value="COILED-COIL DOMAIN-CONTAINING PROTEIN 12"/>
    <property type="match status" value="1"/>
</dbReference>
<evidence type="ECO:0008006" key="4">
    <source>
        <dbReference type="Google" id="ProtNLM"/>
    </source>
</evidence>
<accession>A0A8H3TUH9</accession>
<gene>
    <name evidence="2" type="ORF">NliqN6_3872</name>
</gene>
<proteinExistence type="predicted"/>
<dbReference type="OrthoDB" id="10261348at2759"/>
<evidence type="ECO:0000256" key="1">
    <source>
        <dbReference type="SAM" id="MobiDB-lite"/>
    </source>
</evidence>
<feature type="compositionally biased region" description="Acidic residues" evidence="1">
    <location>
        <begin position="188"/>
        <end position="197"/>
    </location>
</feature>
<feature type="compositionally biased region" description="Basic and acidic residues" evidence="1">
    <location>
        <begin position="168"/>
        <end position="179"/>
    </location>
</feature>
<dbReference type="GO" id="GO:0005684">
    <property type="term" value="C:U2-type spliceosomal complex"/>
    <property type="evidence" value="ECO:0007669"/>
    <property type="project" value="TreeGrafter"/>
</dbReference>
<feature type="region of interest" description="Disordered" evidence="1">
    <location>
        <begin position="148"/>
        <end position="197"/>
    </location>
</feature>
<dbReference type="Pfam" id="PF08315">
    <property type="entry name" value="cwf18"/>
    <property type="match status" value="1"/>
</dbReference>
<organism evidence="2 3">
    <name type="scientific">Naganishia liquefaciens</name>
    <dbReference type="NCBI Taxonomy" id="104408"/>
    <lineage>
        <taxon>Eukaryota</taxon>
        <taxon>Fungi</taxon>
        <taxon>Dikarya</taxon>
        <taxon>Basidiomycota</taxon>
        <taxon>Agaricomycotina</taxon>
        <taxon>Tremellomycetes</taxon>
        <taxon>Filobasidiales</taxon>
        <taxon>Filobasidiaceae</taxon>
        <taxon>Naganishia</taxon>
    </lineage>
</organism>
<comment type="caution">
    <text evidence="2">The sequence shown here is derived from an EMBL/GenBank/DDBJ whole genome shotgun (WGS) entry which is preliminary data.</text>
</comment>
<dbReference type="GO" id="GO:0071014">
    <property type="term" value="C:post-mRNA release spliceosomal complex"/>
    <property type="evidence" value="ECO:0007669"/>
    <property type="project" value="TreeGrafter"/>
</dbReference>
<keyword evidence="3" id="KW-1185">Reference proteome</keyword>
<name>A0A8H3TUH9_9TREE</name>
<dbReference type="AlphaFoldDB" id="A0A8H3TUH9"/>
<reference evidence="2" key="1">
    <citation type="submission" date="2020-07" db="EMBL/GenBank/DDBJ databases">
        <title>Draft Genome Sequence of a Deep-Sea Yeast, Naganishia (Cryptococcus) liquefaciens strain N6.</title>
        <authorList>
            <person name="Han Y.W."/>
            <person name="Kajitani R."/>
            <person name="Morimoto H."/>
            <person name="Parhat M."/>
            <person name="Tsubouchi H."/>
            <person name="Bakenova O."/>
            <person name="Ogata M."/>
            <person name="Argunhan B."/>
            <person name="Aoki R."/>
            <person name="Kajiwara S."/>
            <person name="Itoh T."/>
            <person name="Iwasaki H."/>
        </authorList>
    </citation>
    <scope>NUCLEOTIDE SEQUENCE</scope>
    <source>
        <strain evidence="2">N6</strain>
    </source>
</reference>